<feature type="transmembrane region" description="Helical" evidence="17">
    <location>
        <begin position="219"/>
        <end position="239"/>
    </location>
</feature>
<dbReference type="InterPro" id="IPR001750">
    <property type="entry name" value="ND/Mrp_TM"/>
</dbReference>
<feature type="transmembrane region" description="Helical" evidence="17">
    <location>
        <begin position="144"/>
        <end position="163"/>
    </location>
</feature>
<dbReference type="GO" id="GO:0008137">
    <property type="term" value="F:NADH dehydrogenase (ubiquinone) activity"/>
    <property type="evidence" value="ECO:0007669"/>
    <property type="project" value="UniProtKB-UniRule"/>
</dbReference>
<proteinExistence type="inferred from homology"/>
<keyword evidence="12 17" id="KW-0520">NAD</keyword>
<keyword evidence="8 17" id="KW-0812">Transmembrane</keyword>
<keyword evidence="9" id="KW-1278">Translocase</keyword>
<feature type="transmembrane region" description="Helical" evidence="17">
    <location>
        <begin position="90"/>
        <end position="108"/>
    </location>
</feature>
<accession>A0A0A6ZKZ1</accession>
<feature type="transmembrane region" description="Helical" evidence="17">
    <location>
        <begin position="301"/>
        <end position="321"/>
    </location>
</feature>
<dbReference type="PANTHER" id="PTHR43507">
    <property type="entry name" value="NADH-UBIQUINONE OXIDOREDUCTASE CHAIN 4"/>
    <property type="match status" value="1"/>
</dbReference>
<evidence type="ECO:0000256" key="2">
    <source>
        <dbReference type="ARBA" id="ARBA00004225"/>
    </source>
</evidence>
<evidence type="ECO:0000256" key="6">
    <source>
        <dbReference type="ARBA" id="ARBA00022448"/>
    </source>
</evidence>
<evidence type="ECO:0000256" key="13">
    <source>
        <dbReference type="ARBA" id="ARBA00023075"/>
    </source>
</evidence>
<gene>
    <name evidence="20" type="primary">ND4</name>
</gene>
<name>A0A0A6ZKZ1_9HYME</name>
<feature type="transmembrane region" description="Helical" evidence="17">
    <location>
        <begin position="251"/>
        <end position="270"/>
    </location>
</feature>
<dbReference type="InterPro" id="IPR000260">
    <property type="entry name" value="NADH4_N"/>
</dbReference>
<dbReference type="PRINTS" id="PR01437">
    <property type="entry name" value="NUOXDRDTASE4"/>
</dbReference>
<keyword evidence="13 17" id="KW-0830">Ubiquinone</keyword>
<keyword evidence="11 17" id="KW-1133">Transmembrane helix</keyword>
<feature type="transmembrane region" description="Helical" evidence="17">
    <location>
        <begin position="425"/>
        <end position="445"/>
    </location>
</feature>
<feature type="transmembrane region" description="Helical" evidence="17">
    <location>
        <begin position="342"/>
        <end position="362"/>
    </location>
</feature>
<evidence type="ECO:0000256" key="17">
    <source>
        <dbReference type="RuleBase" id="RU003297"/>
    </source>
</evidence>
<evidence type="ECO:0000256" key="5">
    <source>
        <dbReference type="ARBA" id="ARBA00021006"/>
    </source>
</evidence>
<dbReference type="GO" id="GO:0031966">
    <property type="term" value="C:mitochondrial membrane"/>
    <property type="evidence" value="ECO:0007669"/>
    <property type="project" value="UniProtKB-SubCell"/>
</dbReference>
<feature type="transmembrane region" description="Helical" evidence="17">
    <location>
        <begin position="277"/>
        <end position="295"/>
    </location>
</feature>
<dbReference type="AlphaFoldDB" id="A0A0A6ZKZ1"/>
<evidence type="ECO:0000256" key="7">
    <source>
        <dbReference type="ARBA" id="ARBA00022660"/>
    </source>
</evidence>
<dbReference type="EC" id="7.1.1.2" evidence="4 17"/>
<dbReference type="GO" id="GO:0048039">
    <property type="term" value="F:ubiquinone binding"/>
    <property type="evidence" value="ECO:0007669"/>
    <property type="project" value="TreeGrafter"/>
</dbReference>
<reference evidence="20" key="1">
    <citation type="submission" date="2013-07" db="EMBL/GenBank/DDBJ databases">
        <title>The comparative mitochondrial genomes from Braconidae subfamilies and the phylogeny of the Hymenoptera.</title>
        <authorList>
            <person name="Li Q."/>
            <person name="Wei S.J."/>
            <person name="Chen X.X."/>
        </authorList>
    </citation>
    <scope>NUCLEOTIDE SEQUENCE</scope>
</reference>
<feature type="domain" description="NADH:ubiquinone oxidoreductase chain 4 N-terminal" evidence="19">
    <location>
        <begin position="1"/>
        <end position="103"/>
    </location>
</feature>
<keyword evidence="15 17" id="KW-0472">Membrane</keyword>
<dbReference type="Pfam" id="PF01059">
    <property type="entry name" value="Oxidored_q5_N"/>
    <property type="match status" value="1"/>
</dbReference>
<organism evidence="20">
    <name type="scientific">Cardiochiles fuscipennis</name>
    <dbReference type="NCBI Taxonomy" id="69312"/>
    <lineage>
        <taxon>Eukaryota</taxon>
        <taxon>Metazoa</taxon>
        <taxon>Ecdysozoa</taxon>
        <taxon>Arthropoda</taxon>
        <taxon>Hexapoda</taxon>
        <taxon>Insecta</taxon>
        <taxon>Pterygota</taxon>
        <taxon>Neoptera</taxon>
        <taxon>Endopterygota</taxon>
        <taxon>Hymenoptera</taxon>
        <taxon>Apocrita</taxon>
        <taxon>Ichneumonoidea</taxon>
        <taxon>Braconidae</taxon>
        <taxon>Cardiochilinae</taxon>
        <taxon>Cardiochiles</taxon>
    </lineage>
</organism>
<evidence type="ECO:0000256" key="4">
    <source>
        <dbReference type="ARBA" id="ARBA00012944"/>
    </source>
</evidence>
<dbReference type="InterPro" id="IPR003918">
    <property type="entry name" value="NADH_UbQ_OxRdtase"/>
</dbReference>
<comment type="subcellular location">
    <subcellularLocation>
        <location evidence="2 17">Mitochondrion membrane</location>
        <topology evidence="2 17">Multi-pass membrane protein</topology>
    </subcellularLocation>
</comment>
<feature type="domain" description="NADH:quinone oxidoreductase/Mrp antiporter transmembrane" evidence="18">
    <location>
        <begin position="107"/>
        <end position="391"/>
    </location>
</feature>
<evidence type="ECO:0000313" key="20">
    <source>
        <dbReference type="EMBL" id="AHA52495.1"/>
    </source>
</evidence>
<keyword evidence="14 17" id="KW-0496">Mitochondrion</keyword>
<feature type="transmembrane region" description="Helical" evidence="17">
    <location>
        <begin position="114"/>
        <end position="132"/>
    </location>
</feature>
<evidence type="ECO:0000259" key="18">
    <source>
        <dbReference type="Pfam" id="PF00361"/>
    </source>
</evidence>
<evidence type="ECO:0000256" key="10">
    <source>
        <dbReference type="ARBA" id="ARBA00022982"/>
    </source>
</evidence>
<dbReference type="GO" id="GO:0042773">
    <property type="term" value="P:ATP synthesis coupled electron transport"/>
    <property type="evidence" value="ECO:0007669"/>
    <property type="project" value="InterPro"/>
</dbReference>
<comment type="function">
    <text evidence="1">Core subunit of the mitochondrial membrane respiratory chain NADH dehydrogenase (Complex I) that is believed to belong to the minimal assembly required for catalysis. Complex I functions in the transfer of electrons from NADH to the respiratory chain. The immediate electron acceptor for the enzyme is believed to be ubiquinone.</text>
</comment>
<sequence>MMTFLTMNMSLLILNHKFMFFKKINFLFLINFTLFWMLNFKINNYQLNLIYYSFALDNLSFNLILLSIWIISLSMMSNFNFLNNMFKKKFFMLMIILLMILILCFMAMNMFMFYLFFELSIIPMIFLIMGWGKQIDRIQASMYLLFYTLFGSMPLLMLIFLIFKNMNTLMFNLMNYNLMNLNNLMMFFMLISAFLIKMPMYFVHIWLPKAHVEAPVSGSMILAGIMLKLGSYGMIRILMIFNNLFLKFNNLIMNISLFGGLMASLICLTLNDLKMIVAYSSIVHMSLLIASMMTLNYWGYIGSYLMMLAHGLSSSSLFYLLNLNYERLMSRNSLINKGLINILPSLSMMFFILMICNMSSPPSLNLISEIMMFNSLIMYNKIFSLYLMLISFFSSIYNIMLYMLTQHGKLNLLFFNFKMINCREFLILIMHWIPLNLFFLNMNFFY</sequence>
<dbReference type="EMBL" id="KF385870">
    <property type="protein sequence ID" value="AHA52495.1"/>
    <property type="molecule type" value="Genomic_DNA"/>
</dbReference>
<comment type="similarity">
    <text evidence="3 17">Belongs to the complex I subunit 4 family.</text>
</comment>
<evidence type="ECO:0000256" key="16">
    <source>
        <dbReference type="ARBA" id="ARBA00049551"/>
    </source>
</evidence>
<dbReference type="Pfam" id="PF00361">
    <property type="entry name" value="Proton_antipo_M"/>
    <property type="match status" value="1"/>
</dbReference>
<dbReference type="GO" id="GO:0015990">
    <property type="term" value="P:electron transport coupled proton transport"/>
    <property type="evidence" value="ECO:0007669"/>
    <property type="project" value="TreeGrafter"/>
</dbReference>
<evidence type="ECO:0000256" key="3">
    <source>
        <dbReference type="ARBA" id="ARBA00009025"/>
    </source>
</evidence>
<dbReference type="PANTHER" id="PTHR43507:SF20">
    <property type="entry name" value="NADH-UBIQUINONE OXIDOREDUCTASE CHAIN 4"/>
    <property type="match status" value="1"/>
</dbReference>
<feature type="transmembrane region" description="Helical" evidence="17">
    <location>
        <begin position="382"/>
        <end position="404"/>
    </location>
</feature>
<keyword evidence="7 17" id="KW-0679">Respiratory chain</keyword>
<evidence type="ECO:0000259" key="19">
    <source>
        <dbReference type="Pfam" id="PF01059"/>
    </source>
</evidence>
<evidence type="ECO:0000256" key="9">
    <source>
        <dbReference type="ARBA" id="ARBA00022967"/>
    </source>
</evidence>
<evidence type="ECO:0000256" key="1">
    <source>
        <dbReference type="ARBA" id="ARBA00003257"/>
    </source>
</evidence>
<evidence type="ECO:0000256" key="11">
    <source>
        <dbReference type="ARBA" id="ARBA00022989"/>
    </source>
</evidence>
<evidence type="ECO:0000256" key="8">
    <source>
        <dbReference type="ARBA" id="ARBA00022692"/>
    </source>
</evidence>
<protein>
    <recommendedName>
        <fullName evidence="5 17">NADH-ubiquinone oxidoreductase chain 4</fullName>
        <ecNumber evidence="4 17">7.1.1.2</ecNumber>
    </recommendedName>
</protein>
<feature type="transmembrane region" description="Helical" evidence="17">
    <location>
        <begin position="20"/>
        <end position="38"/>
    </location>
</feature>
<keyword evidence="10 17" id="KW-0249">Electron transport</keyword>
<evidence type="ECO:0000256" key="12">
    <source>
        <dbReference type="ARBA" id="ARBA00023027"/>
    </source>
</evidence>
<geneLocation type="mitochondrion" evidence="20"/>
<comment type="function">
    <text evidence="17">Core subunit of the mitochondrial membrane respiratory chain NADH dehydrogenase (Complex I) which catalyzes electron transfer from NADH through the respiratory chain, using ubiquinone as an electron acceptor. Essential for the catalytic activity and assembly of complex I.</text>
</comment>
<evidence type="ECO:0000256" key="14">
    <source>
        <dbReference type="ARBA" id="ARBA00023128"/>
    </source>
</evidence>
<evidence type="ECO:0000256" key="15">
    <source>
        <dbReference type="ARBA" id="ARBA00023136"/>
    </source>
</evidence>
<dbReference type="GO" id="GO:0003954">
    <property type="term" value="F:NADH dehydrogenase activity"/>
    <property type="evidence" value="ECO:0007669"/>
    <property type="project" value="TreeGrafter"/>
</dbReference>
<feature type="transmembrane region" description="Helical" evidence="17">
    <location>
        <begin position="183"/>
        <end position="207"/>
    </location>
</feature>
<keyword evidence="6 17" id="KW-0813">Transport</keyword>
<comment type="catalytic activity">
    <reaction evidence="16 17">
        <text>a ubiquinone + NADH + 5 H(+)(in) = a ubiquinol + NAD(+) + 4 H(+)(out)</text>
        <dbReference type="Rhea" id="RHEA:29091"/>
        <dbReference type="Rhea" id="RHEA-COMP:9565"/>
        <dbReference type="Rhea" id="RHEA-COMP:9566"/>
        <dbReference type="ChEBI" id="CHEBI:15378"/>
        <dbReference type="ChEBI" id="CHEBI:16389"/>
        <dbReference type="ChEBI" id="CHEBI:17976"/>
        <dbReference type="ChEBI" id="CHEBI:57540"/>
        <dbReference type="ChEBI" id="CHEBI:57945"/>
        <dbReference type="EC" id="7.1.1.2"/>
    </reaction>
</comment>